<keyword evidence="1" id="KW-0808">Transferase</keyword>
<dbReference type="Pfam" id="PF14305">
    <property type="entry name" value="ATPgrasp_TupA"/>
    <property type="match status" value="1"/>
</dbReference>
<evidence type="ECO:0000313" key="2">
    <source>
        <dbReference type="Proteomes" id="UP000637074"/>
    </source>
</evidence>
<gene>
    <name evidence="1" type="ORF">AM1BK_31090</name>
</gene>
<evidence type="ECO:0000313" key="1">
    <source>
        <dbReference type="EMBL" id="GHH99566.1"/>
    </source>
</evidence>
<proteinExistence type="predicted"/>
<dbReference type="Proteomes" id="UP000637074">
    <property type="component" value="Unassembled WGS sequence"/>
</dbReference>
<accession>A0ABQ3NAK2</accession>
<sequence>MKKRVRKTPGKIRMLKAKFKRKHGYSLDLENPRTLSEKIQWIKLNGNIKRFSKYVDKFRVRNYVKEKIGEQYLIPLFGVYDNVNQIEWGKLPNSFAMKTTHGATWNLIVKDKTRINRVSAKRKLRRWLRLRYYTITGESNYRNIKPRIVIEKFIKDPTGDLKDYKFFCFHGEPKFIQVDGGRFSNHKRDFYDLDWNNIPVRLKYKHFQEPVTKPSRLNEMLTIARKLSADFAFVRVDLYYTNEQIYFGEITFTPANGFKPFRPRYYDELFGQFLDISKYI</sequence>
<comment type="caution">
    <text evidence="1">The sequence shown here is derived from an EMBL/GenBank/DDBJ whole genome shotgun (WGS) entry which is preliminary data.</text>
</comment>
<dbReference type="RefSeq" id="WP_191274345.1">
    <property type="nucleotide sequence ID" value="NZ_BNDS01000013.1"/>
</dbReference>
<dbReference type="EMBL" id="BNDS01000013">
    <property type="protein sequence ID" value="GHH99566.1"/>
    <property type="molecule type" value="Genomic_DNA"/>
</dbReference>
<protein>
    <submittedName>
        <fullName evidence="1">Glycosyl transferase</fullName>
    </submittedName>
</protein>
<dbReference type="GO" id="GO:0016740">
    <property type="term" value="F:transferase activity"/>
    <property type="evidence" value="ECO:0007669"/>
    <property type="project" value="UniProtKB-KW"/>
</dbReference>
<organism evidence="1 2">
    <name type="scientific">Neobacillus kokaensis</name>
    <dbReference type="NCBI Taxonomy" id="2759023"/>
    <lineage>
        <taxon>Bacteria</taxon>
        <taxon>Bacillati</taxon>
        <taxon>Bacillota</taxon>
        <taxon>Bacilli</taxon>
        <taxon>Bacillales</taxon>
        <taxon>Bacillaceae</taxon>
        <taxon>Neobacillus</taxon>
    </lineage>
</organism>
<reference evidence="1 2" key="1">
    <citation type="journal article" date="2022" name="Int. J. Syst. Evol. Microbiol.">
        <title>Neobacillus kokaensis sp. nov., isolated from soil.</title>
        <authorList>
            <person name="Yuki K."/>
            <person name="Matsubara H."/>
            <person name="Yamaguchi S."/>
        </authorList>
    </citation>
    <scope>NUCLEOTIDE SEQUENCE [LARGE SCALE GENOMIC DNA]</scope>
    <source>
        <strain evidence="1 2">LOB 377</strain>
    </source>
</reference>
<dbReference type="InterPro" id="IPR029465">
    <property type="entry name" value="ATPgrasp_TupA"/>
</dbReference>
<name>A0ABQ3NAK2_9BACI</name>
<keyword evidence="2" id="KW-1185">Reference proteome</keyword>